<feature type="transmembrane region" description="Helical" evidence="1">
    <location>
        <begin position="42"/>
        <end position="62"/>
    </location>
</feature>
<keyword evidence="1" id="KW-0812">Transmembrane</keyword>
<organism evidence="2 3">
    <name type="scientific">Thermomonospora echinospora</name>
    <dbReference type="NCBI Taxonomy" id="1992"/>
    <lineage>
        <taxon>Bacteria</taxon>
        <taxon>Bacillati</taxon>
        <taxon>Actinomycetota</taxon>
        <taxon>Actinomycetes</taxon>
        <taxon>Streptosporangiales</taxon>
        <taxon>Thermomonosporaceae</taxon>
        <taxon>Thermomonospora</taxon>
    </lineage>
</organism>
<dbReference type="EMBL" id="FNVO01000005">
    <property type="protein sequence ID" value="SEG43534.1"/>
    <property type="molecule type" value="Genomic_DNA"/>
</dbReference>
<accession>A0A1H6A5S1</accession>
<keyword evidence="1" id="KW-0472">Membrane</keyword>
<name>A0A1H6A5S1_9ACTN</name>
<sequence>MKMLIPAYVYTATLLRDGAEKSTLFVKGRVERARQRDDRGIALSAEMVGLIAVVVAIALVLIQADIGKWILNMIDEQLQKLKGAKPAEGGG</sequence>
<reference evidence="3" key="1">
    <citation type="submission" date="2016-10" db="EMBL/GenBank/DDBJ databases">
        <authorList>
            <person name="Varghese N."/>
            <person name="Submissions S."/>
        </authorList>
    </citation>
    <scope>NUCLEOTIDE SEQUENCE [LARGE SCALE GENOMIC DNA]</scope>
    <source>
        <strain evidence="3">DSM 43163</strain>
    </source>
</reference>
<evidence type="ECO:0000256" key="1">
    <source>
        <dbReference type="SAM" id="Phobius"/>
    </source>
</evidence>
<keyword evidence="1" id="KW-1133">Transmembrane helix</keyword>
<evidence type="ECO:0000313" key="2">
    <source>
        <dbReference type="EMBL" id="SEG43534.1"/>
    </source>
</evidence>
<protein>
    <submittedName>
        <fullName evidence="2">Uncharacterized protein</fullName>
    </submittedName>
</protein>
<dbReference type="Proteomes" id="UP000236723">
    <property type="component" value="Unassembled WGS sequence"/>
</dbReference>
<proteinExistence type="predicted"/>
<keyword evidence="3" id="KW-1185">Reference proteome</keyword>
<dbReference type="AlphaFoldDB" id="A0A1H6A5S1"/>
<evidence type="ECO:0000313" key="3">
    <source>
        <dbReference type="Proteomes" id="UP000236723"/>
    </source>
</evidence>
<gene>
    <name evidence="2" type="ORF">SAMN04489712_105202</name>
</gene>